<keyword evidence="2" id="KW-1185">Reference proteome</keyword>
<sequence length="88" mass="10234">MKKGWNIMTLLLDIPEQKIRQAEAVARAEGKTLQQILEEYVDELAQQKPVSAWQHLSEILPDIPDLTENEIDAEIKKARIERRNRTRA</sequence>
<organism evidence="1 2">
    <name type="scientific">Larkinella rosea</name>
    <dbReference type="NCBI Taxonomy" id="2025312"/>
    <lineage>
        <taxon>Bacteria</taxon>
        <taxon>Pseudomonadati</taxon>
        <taxon>Bacteroidota</taxon>
        <taxon>Cytophagia</taxon>
        <taxon>Cytophagales</taxon>
        <taxon>Spirosomataceae</taxon>
        <taxon>Larkinella</taxon>
    </lineage>
</organism>
<protein>
    <submittedName>
        <fullName evidence="1">Uncharacterized protein</fullName>
    </submittedName>
</protein>
<name>A0A3P1BKB7_9BACT</name>
<accession>A0A3P1BKB7</accession>
<evidence type="ECO:0000313" key="1">
    <source>
        <dbReference type="EMBL" id="RRB01014.1"/>
    </source>
</evidence>
<proteinExistence type="predicted"/>
<evidence type="ECO:0000313" key="2">
    <source>
        <dbReference type="Proteomes" id="UP000271925"/>
    </source>
</evidence>
<dbReference type="OrthoDB" id="9871887at2"/>
<dbReference type="AlphaFoldDB" id="A0A3P1BKB7"/>
<gene>
    <name evidence="1" type="ORF">EHT25_22805</name>
</gene>
<dbReference type="RefSeq" id="WP_124877476.1">
    <property type="nucleotide sequence ID" value="NZ_RQJO01000010.1"/>
</dbReference>
<dbReference type="EMBL" id="RQJO01000010">
    <property type="protein sequence ID" value="RRB01014.1"/>
    <property type="molecule type" value="Genomic_DNA"/>
</dbReference>
<dbReference type="Proteomes" id="UP000271925">
    <property type="component" value="Unassembled WGS sequence"/>
</dbReference>
<comment type="caution">
    <text evidence="1">The sequence shown here is derived from an EMBL/GenBank/DDBJ whole genome shotgun (WGS) entry which is preliminary data.</text>
</comment>
<reference evidence="1 2" key="1">
    <citation type="submission" date="2018-11" db="EMBL/GenBank/DDBJ databases">
        <authorList>
            <person name="Zhou Z."/>
            <person name="Wang G."/>
        </authorList>
    </citation>
    <scope>NUCLEOTIDE SEQUENCE [LARGE SCALE GENOMIC DNA]</scope>
    <source>
        <strain evidence="1 2">KCTC52004</strain>
    </source>
</reference>